<protein>
    <recommendedName>
        <fullName evidence="2">DUF7924 domain-containing protein</fullName>
    </recommendedName>
</protein>
<accession>A0A6A6I4C0</accession>
<feature type="domain" description="DUF7924" evidence="2">
    <location>
        <begin position="89"/>
        <end position="222"/>
    </location>
</feature>
<feature type="region of interest" description="Disordered" evidence="1">
    <location>
        <begin position="20"/>
        <end position="86"/>
    </location>
</feature>
<feature type="compositionally biased region" description="Basic residues" evidence="1">
    <location>
        <begin position="20"/>
        <end position="34"/>
    </location>
</feature>
<keyword evidence="4" id="KW-1185">Reference proteome</keyword>
<evidence type="ECO:0000313" key="3">
    <source>
        <dbReference type="EMBL" id="KAF2245059.1"/>
    </source>
</evidence>
<sequence length="311" mass="35781">MLVKNLLPIISLYNLSSNRPRKKTPIVKPTRRAGTRSSARLQHIQPPPTPLAPTSRPARTKWKRPQEDSEAEADEPEGVRPSEEPKELSPSFFAATYQMYFPFLTSEVKCGDGELDVADRQNAYAQSVILRCLHSLFQLVDRENELHREINGFLISHNDEDVRIWGHYVVIDGKDVKFYRHLISKFIFALSGEGDQRWKAYKFVRNVYDLWLPKHFERICFVIDMLPADLNSDVSEQDLASSRLGLSQQLEDYSFVDEGIIPNSRKSSPQRGLFSKFSTLLKSKCCSAALDRSHKPLWMKEDKRRLESAVL</sequence>
<evidence type="ECO:0000259" key="2">
    <source>
        <dbReference type="Pfam" id="PF25545"/>
    </source>
</evidence>
<dbReference type="Pfam" id="PF25545">
    <property type="entry name" value="DUF7924"/>
    <property type="match status" value="1"/>
</dbReference>
<evidence type="ECO:0000313" key="4">
    <source>
        <dbReference type="Proteomes" id="UP000800094"/>
    </source>
</evidence>
<dbReference type="InterPro" id="IPR057684">
    <property type="entry name" value="DUF7924"/>
</dbReference>
<dbReference type="RefSeq" id="XP_033680063.1">
    <property type="nucleotide sequence ID" value="XM_033827073.1"/>
</dbReference>
<dbReference type="PANTHER" id="PTHR42470">
    <property type="entry name" value="VAST DOMAIN-CONTAINING PROTEIN"/>
    <property type="match status" value="1"/>
</dbReference>
<dbReference type="GeneID" id="54580403"/>
<organism evidence="3 4">
    <name type="scientific">Trematosphaeria pertusa</name>
    <dbReference type="NCBI Taxonomy" id="390896"/>
    <lineage>
        <taxon>Eukaryota</taxon>
        <taxon>Fungi</taxon>
        <taxon>Dikarya</taxon>
        <taxon>Ascomycota</taxon>
        <taxon>Pezizomycotina</taxon>
        <taxon>Dothideomycetes</taxon>
        <taxon>Pleosporomycetidae</taxon>
        <taxon>Pleosporales</taxon>
        <taxon>Massarineae</taxon>
        <taxon>Trematosphaeriaceae</taxon>
        <taxon>Trematosphaeria</taxon>
    </lineage>
</organism>
<dbReference type="AlphaFoldDB" id="A0A6A6I4C0"/>
<proteinExistence type="predicted"/>
<dbReference type="EMBL" id="ML987201">
    <property type="protein sequence ID" value="KAF2245059.1"/>
    <property type="molecule type" value="Genomic_DNA"/>
</dbReference>
<evidence type="ECO:0000256" key="1">
    <source>
        <dbReference type="SAM" id="MobiDB-lite"/>
    </source>
</evidence>
<reference evidence="3" key="1">
    <citation type="journal article" date="2020" name="Stud. Mycol.">
        <title>101 Dothideomycetes genomes: a test case for predicting lifestyles and emergence of pathogens.</title>
        <authorList>
            <person name="Haridas S."/>
            <person name="Albert R."/>
            <person name="Binder M."/>
            <person name="Bloem J."/>
            <person name="Labutti K."/>
            <person name="Salamov A."/>
            <person name="Andreopoulos B."/>
            <person name="Baker S."/>
            <person name="Barry K."/>
            <person name="Bills G."/>
            <person name="Bluhm B."/>
            <person name="Cannon C."/>
            <person name="Castanera R."/>
            <person name="Culley D."/>
            <person name="Daum C."/>
            <person name="Ezra D."/>
            <person name="Gonzalez J."/>
            <person name="Henrissat B."/>
            <person name="Kuo A."/>
            <person name="Liang C."/>
            <person name="Lipzen A."/>
            <person name="Lutzoni F."/>
            <person name="Magnuson J."/>
            <person name="Mondo S."/>
            <person name="Nolan M."/>
            <person name="Ohm R."/>
            <person name="Pangilinan J."/>
            <person name="Park H.-J."/>
            <person name="Ramirez L."/>
            <person name="Alfaro M."/>
            <person name="Sun H."/>
            <person name="Tritt A."/>
            <person name="Yoshinaga Y."/>
            <person name="Zwiers L.-H."/>
            <person name="Turgeon B."/>
            <person name="Goodwin S."/>
            <person name="Spatafora J."/>
            <person name="Crous P."/>
            <person name="Grigoriev I."/>
        </authorList>
    </citation>
    <scope>NUCLEOTIDE SEQUENCE</scope>
    <source>
        <strain evidence="3">CBS 122368</strain>
    </source>
</reference>
<dbReference type="Proteomes" id="UP000800094">
    <property type="component" value="Unassembled WGS sequence"/>
</dbReference>
<feature type="compositionally biased region" description="Basic and acidic residues" evidence="1">
    <location>
        <begin position="77"/>
        <end position="86"/>
    </location>
</feature>
<dbReference type="PANTHER" id="PTHR42470:SF2">
    <property type="match status" value="1"/>
</dbReference>
<gene>
    <name evidence="3" type="ORF">BU26DRAFT_508410</name>
</gene>
<name>A0A6A6I4C0_9PLEO</name>
<dbReference type="OrthoDB" id="5132737at2759"/>